<feature type="transmembrane region" description="Helical" evidence="2">
    <location>
        <begin position="354"/>
        <end position="372"/>
    </location>
</feature>
<dbReference type="InParanoid" id="A0A286UQU0"/>
<dbReference type="PANTHER" id="PTHR34391:SF2">
    <property type="entry name" value="TRP C-TERMINAL DOMAIN-CONTAINING PROTEIN"/>
    <property type="match status" value="1"/>
</dbReference>
<feature type="region of interest" description="Disordered" evidence="1">
    <location>
        <begin position="439"/>
        <end position="460"/>
    </location>
</feature>
<feature type="compositionally biased region" description="Polar residues" evidence="1">
    <location>
        <begin position="446"/>
        <end position="460"/>
    </location>
</feature>
<feature type="transmembrane region" description="Helical" evidence="2">
    <location>
        <begin position="243"/>
        <end position="270"/>
    </location>
</feature>
<feature type="transmembrane region" description="Helical" evidence="2">
    <location>
        <begin position="327"/>
        <end position="347"/>
    </location>
</feature>
<feature type="transmembrane region" description="Helical" evidence="2">
    <location>
        <begin position="392"/>
        <end position="413"/>
    </location>
</feature>
<evidence type="ECO:0000313" key="4">
    <source>
        <dbReference type="Proteomes" id="UP000217199"/>
    </source>
</evidence>
<feature type="transmembrane region" description="Helical" evidence="2">
    <location>
        <begin position="174"/>
        <end position="192"/>
    </location>
</feature>
<feature type="compositionally biased region" description="Polar residues" evidence="1">
    <location>
        <begin position="85"/>
        <end position="96"/>
    </location>
</feature>
<accession>A0A286UQU0</accession>
<keyword evidence="2" id="KW-1133">Transmembrane helix</keyword>
<dbReference type="OrthoDB" id="2448307at2759"/>
<dbReference type="GO" id="GO:0005794">
    <property type="term" value="C:Golgi apparatus"/>
    <property type="evidence" value="ECO:0007669"/>
    <property type="project" value="TreeGrafter"/>
</dbReference>
<feature type="compositionally biased region" description="Polar residues" evidence="1">
    <location>
        <begin position="1"/>
        <end position="22"/>
    </location>
</feature>
<keyword evidence="4" id="KW-1185">Reference proteome</keyword>
<evidence type="ECO:0000313" key="3">
    <source>
        <dbReference type="EMBL" id="PAV21894.1"/>
    </source>
</evidence>
<dbReference type="EMBL" id="NBII01000002">
    <property type="protein sequence ID" value="PAV21894.1"/>
    <property type="molecule type" value="Genomic_DNA"/>
</dbReference>
<reference evidence="3 4" key="1">
    <citation type="journal article" date="2017" name="Mol. Ecol.">
        <title>Comparative and population genomic landscape of Phellinus noxius: A hypervariable fungus causing root rot in trees.</title>
        <authorList>
            <person name="Chung C.L."/>
            <person name="Lee T.J."/>
            <person name="Akiba M."/>
            <person name="Lee H.H."/>
            <person name="Kuo T.H."/>
            <person name="Liu D."/>
            <person name="Ke H.M."/>
            <person name="Yokoi T."/>
            <person name="Roa M.B."/>
            <person name="Lu M.J."/>
            <person name="Chang Y.Y."/>
            <person name="Ann P.J."/>
            <person name="Tsai J.N."/>
            <person name="Chen C.Y."/>
            <person name="Tzean S.S."/>
            <person name="Ota Y."/>
            <person name="Hattori T."/>
            <person name="Sahashi N."/>
            <person name="Liou R.F."/>
            <person name="Kikuchi T."/>
            <person name="Tsai I.J."/>
        </authorList>
    </citation>
    <scope>NUCLEOTIDE SEQUENCE [LARGE SCALE GENOMIC DNA]</scope>
    <source>
        <strain evidence="3 4">FFPRI411160</strain>
    </source>
</reference>
<gene>
    <name evidence="3" type="ORF">PNOK_0185100</name>
</gene>
<keyword evidence="2" id="KW-0472">Membrane</keyword>
<dbReference type="AlphaFoldDB" id="A0A286UQU0"/>
<dbReference type="Proteomes" id="UP000217199">
    <property type="component" value="Unassembled WGS sequence"/>
</dbReference>
<feature type="compositionally biased region" description="Polar residues" evidence="1">
    <location>
        <begin position="45"/>
        <end position="71"/>
    </location>
</feature>
<feature type="region of interest" description="Disordered" evidence="1">
    <location>
        <begin position="1"/>
        <end position="105"/>
    </location>
</feature>
<evidence type="ECO:0000256" key="1">
    <source>
        <dbReference type="SAM" id="MobiDB-lite"/>
    </source>
</evidence>
<evidence type="ECO:0000256" key="2">
    <source>
        <dbReference type="SAM" id="Phobius"/>
    </source>
</evidence>
<protein>
    <submittedName>
        <fullName evidence="3">Uncharacterized protein</fullName>
    </submittedName>
</protein>
<dbReference type="PANTHER" id="PTHR34391">
    <property type="entry name" value="UPF0658 GOLGI APPARATUS MEMBRANE PROTEIN C1952.10C-RELATED"/>
    <property type="match status" value="1"/>
</dbReference>
<feature type="transmembrane region" description="Helical" evidence="2">
    <location>
        <begin position="291"/>
        <end position="315"/>
    </location>
</feature>
<proteinExistence type="predicted"/>
<sequence>MASQRNMYTANNSSTYLPSYNQSSRRDSSSYEDYKPPAEDDIIDSYTTTSIPLPKQTYPSNFSSSFQNDRSGQPPLYPPSGVKPSFQSSWTENSNAGDGGGEAASDCHLNPSKEFTLQGGTKSLLDTILPETLACRLYVLTVLFETIVDIAIEADLYLRIKALDKEQGLSKQRLPVYLAIFCFAHLFQFGMAVDAVHARNTLQFILLTGFNALFLVYAVAQIFEIRNSLLSDNDVEGGISDIPVNVLTTVIPIVISIAEIAYIALGWKIWREFGWKVYKRLGADRQVKRMYAHYQIFVCVMKFDVFFFVGFSVQLVVLVLDKNDWEYYVTCAALPFSLVLLVDGLLAARYENKMMMLTFMLGCGGAMVYFVYKQFRIFQMGSALKGVAGTLSTFAIIAIILLVFTSVMAFLVLRNFGGGLKYHMNKPARSNSLRRAGTKFTHRKNQSFPLSANPNRMSID</sequence>
<keyword evidence="2" id="KW-0812">Transmembrane</keyword>
<dbReference type="InterPro" id="IPR040410">
    <property type="entry name" value="UPF0658_Golgi"/>
</dbReference>
<feature type="compositionally biased region" description="Basic and acidic residues" evidence="1">
    <location>
        <begin position="24"/>
        <end position="38"/>
    </location>
</feature>
<organism evidence="3 4">
    <name type="scientific">Pyrrhoderma noxium</name>
    <dbReference type="NCBI Taxonomy" id="2282107"/>
    <lineage>
        <taxon>Eukaryota</taxon>
        <taxon>Fungi</taxon>
        <taxon>Dikarya</taxon>
        <taxon>Basidiomycota</taxon>
        <taxon>Agaricomycotina</taxon>
        <taxon>Agaricomycetes</taxon>
        <taxon>Hymenochaetales</taxon>
        <taxon>Hymenochaetaceae</taxon>
        <taxon>Pyrrhoderma</taxon>
    </lineage>
</organism>
<name>A0A286UQU0_9AGAM</name>
<feature type="transmembrane region" description="Helical" evidence="2">
    <location>
        <begin position="204"/>
        <end position="223"/>
    </location>
</feature>
<comment type="caution">
    <text evidence="3">The sequence shown here is derived from an EMBL/GenBank/DDBJ whole genome shotgun (WGS) entry which is preliminary data.</text>
</comment>